<evidence type="ECO:0000256" key="10">
    <source>
        <dbReference type="ARBA" id="ARBA00022723"/>
    </source>
</evidence>
<dbReference type="EC" id="3.4.17.24" evidence="19"/>
<reference evidence="27" key="1">
    <citation type="journal article" date="2002" name="Science">
        <title>The draft genome of Ciona intestinalis: insights into chordate and vertebrate origins.</title>
        <authorList>
            <person name="Dehal P."/>
            <person name="Satou Y."/>
            <person name="Campbell R.K."/>
            <person name="Chapman J."/>
            <person name="Degnan B."/>
            <person name="De Tomaso A."/>
            <person name="Davidson B."/>
            <person name="Di Gregorio A."/>
            <person name="Gelpke M."/>
            <person name="Goodstein D.M."/>
            <person name="Harafuji N."/>
            <person name="Hastings K.E."/>
            <person name="Ho I."/>
            <person name="Hotta K."/>
            <person name="Huang W."/>
            <person name="Kawashima T."/>
            <person name="Lemaire P."/>
            <person name="Martinez D."/>
            <person name="Meinertzhagen I.A."/>
            <person name="Necula S."/>
            <person name="Nonaka M."/>
            <person name="Putnam N."/>
            <person name="Rash S."/>
            <person name="Saiga H."/>
            <person name="Satake M."/>
            <person name="Terry A."/>
            <person name="Yamada L."/>
            <person name="Wang H.G."/>
            <person name="Awazu S."/>
            <person name="Azumi K."/>
            <person name="Boore J."/>
            <person name="Branno M."/>
            <person name="Chin-Bow S."/>
            <person name="DeSantis R."/>
            <person name="Doyle S."/>
            <person name="Francino P."/>
            <person name="Keys D.N."/>
            <person name="Haga S."/>
            <person name="Hayashi H."/>
            <person name="Hino K."/>
            <person name="Imai K.S."/>
            <person name="Inaba K."/>
            <person name="Kano S."/>
            <person name="Kobayashi K."/>
            <person name="Kobayashi M."/>
            <person name="Lee B.I."/>
            <person name="Makabe K.W."/>
            <person name="Manohar C."/>
            <person name="Matassi G."/>
            <person name="Medina M."/>
            <person name="Mochizuki Y."/>
            <person name="Mount S."/>
            <person name="Morishita T."/>
            <person name="Miura S."/>
            <person name="Nakayama A."/>
            <person name="Nishizaka S."/>
            <person name="Nomoto H."/>
            <person name="Ohta F."/>
            <person name="Oishi K."/>
            <person name="Rigoutsos I."/>
            <person name="Sano M."/>
            <person name="Sasaki A."/>
            <person name="Sasakura Y."/>
            <person name="Shoguchi E."/>
            <person name="Shin-i T."/>
            <person name="Spagnuolo A."/>
            <person name="Stainier D."/>
            <person name="Suzuki M.M."/>
            <person name="Tassy O."/>
            <person name="Takatori N."/>
            <person name="Tokuoka M."/>
            <person name="Yagi K."/>
            <person name="Yoshizaki F."/>
            <person name="Wada S."/>
            <person name="Zhang C."/>
            <person name="Hyatt P.D."/>
            <person name="Larimer F."/>
            <person name="Detter C."/>
            <person name="Doggett N."/>
            <person name="Glavina T."/>
            <person name="Hawkins T."/>
            <person name="Richardson P."/>
            <person name="Lucas S."/>
            <person name="Kohara Y."/>
            <person name="Levine M."/>
            <person name="Satoh N."/>
            <person name="Rokhsar D.S."/>
        </authorList>
    </citation>
    <scope>NUCLEOTIDE SEQUENCE [LARGE SCALE GENOMIC DNA]</scope>
</reference>
<dbReference type="InterPro" id="IPR050821">
    <property type="entry name" value="Cytosolic_carboxypeptidase"/>
</dbReference>
<dbReference type="InterPro" id="IPR034286">
    <property type="entry name" value="M14_AGBL5-like"/>
</dbReference>
<evidence type="ECO:0000256" key="12">
    <source>
        <dbReference type="ARBA" id="ARBA00022833"/>
    </source>
</evidence>
<comment type="catalytic activity">
    <reaction evidence="18">
        <text>C-terminal L-alpha-aminoacyl-L-glutamyl-[tubulin] + H2O = C-terminal L-alpha-aminoacyl-[tubulin] + L-glutamate</text>
        <dbReference type="Rhea" id="RHEA:63796"/>
        <dbReference type="Rhea" id="RHEA-COMP:16436"/>
        <dbReference type="Rhea" id="RHEA-COMP:16437"/>
        <dbReference type="ChEBI" id="CHEBI:15377"/>
        <dbReference type="ChEBI" id="CHEBI:29985"/>
        <dbReference type="ChEBI" id="CHEBI:90782"/>
        <dbReference type="ChEBI" id="CHEBI:149556"/>
        <dbReference type="EC" id="3.4.17.24"/>
    </reaction>
    <physiologicalReaction direction="left-to-right" evidence="18">
        <dbReference type="Rhea" id="RHEA:63797"/>
    </physiologicalReaction>
</comment>
<dbReference type="GO" id="GO:0030496">
    <property type="term" value="C:midbody"/>
    <property type="evidence" value="ECO:0007669"/>
    <property type="project" value="UniProtKB-SubCell"/>
</dbReference>
<evidence type="ECO:0000259" key="25">
    <source>
        <dbReference type="PROSITE" id="PS52035"/>
    </source>
</evidence>
<dbReference type="AlphaFoldDB" id="F6QEZ7"/>
<evidence type="ECO:0000256" key="20">
    <source>
        <dbReference type="ARBA" id="ARBA00029302"/>
    </source>
</evidence>
<keyword evidence="27" id="KW-1185">Reference proteome</keyword>
<dbReference type="GO" id="GO:0006508">
    <property type="term" value="P:proteolysis"/>
    <property type="evidence" value="ECO:0007669"/>
    <property type="project" value="UniProtKB-KW"/>
</dbReference>
<evidence type="ECO:0000256" key="22">
    <source>
        <dbReference type="ARBA" id="ARBA00032928"/>
    </source>
</evidence>
<reference evidence="26" key="3">
    <citation type="submission" date="2025-09" db="UniProtKB">
        <authorList>
            <consortium name="Ensembl"/>
        </authorList>
    </citation>
    <scope>IDENTIFICATION</scope>
</reference>
<dbReference type="OMA" id="KYCCYSS"/>
<evidence type="ECO:0000256" key="8">
    <source>
        <dbReference type="ARBA" id="ARBA00022645"/>
    </source>
</evidence>
<dbReference type="GO" id="GO:0008270">
    <property type="term" value="F:zinc ion binding"/>
    <property type="evidence" value="ECO:0007669"/>
    <property type="project" value="InterPro"/>
</dbReference>
<evidence type="ECO:0000256" key="13">
    <source>
        <dbReference type="ARBA" id="ARBA00023049"/>
    </source>
</evidence>
<dbReference type="GeneTree" id="ENSGT00940000158032"/>
<sequence length="595" mass="68182">MEFRCGGLLFTSKFDSGNLAKVEKADHSDSDSDSGNGITLYGCTLNPDYEFNIWTKPDCAGTAYENGNRSWFYFGIRGYAPNKLIKLNIVNLNRQGKLYSQGMSPLVKTVPSKPRWERIRDRPTHQVVDGQFMLSFTHRFSENRGGTTYFAFCYPYTYTECQEALEALDQKFSHCVNLKPKEGGDSDIYYHRELACKSIDQRRIDLITITSCKNMLWNREPRIEKLFPDKATPRCHRFHSKRVYFLSSRVHPGETPASFVFNGFLKFILKENDPRAEQLRQRFIFKLIPMLNPDGVYRGHYRTDQKGVNLNRVYLNPDPENHASIFAASSLILFYHHYYKTTNLVESEKSSKSSRIVPKVCKIAQLSYNFRLSDNVRINIQVDGHKKDVLGHKHPRMVKETPYRPFTGDLLSVGPRESGVAFYVDLHGHASKRGCFIYGNHIESEDGQVDNLLFPKLVSMNTAHFDFNGCNFTERNMYLKDKRDGMSKEGSGRVAMFKLAGLIHSYTLECNYNTGRTVNCVAQASHDNGRATPPPPAGFPPKYTPEIFEEVGRALGVAALDMLQANPWSRILHSEFASYENLRLWMLRYVRSSRG</sequence>
<evidence type="ECO:0000256" key="21">
    <source>
        <dbReference type="ARBA" id="ARBA00032753"/>
    </source>
</evidence>
<organism evidence="26 27">
    <name type="scientific">Ciona intestinalis</name>
    <name type="common">Transparent sea squirt</name>
    <name type="synonym">Ascidia intestinalis</name>
    <dbReference type="NCBI Taxonomy" id="7719"/>
    <lineage>
        <taxon>Eukaryota</taxon>
        <taxon>Metazoa</taxon>
        <taxon>Chordata</taxon>
        <taxon>Tunicata</taxon>
        <taxon>Ascidiacea</taxon>
        <taxon>Phlebobranchia</taxon>
        <taxon>Cionidae</taxon>
        <taxon>Ciona</taxon>
    </lineage>
</organism>
<comment type="catalytic activity">
    <reaction evidence="20">
        <text>(L-glutamyl)(n+1)-gamma-L-glutamyl-L-glutamyl-[protein] + H2O = (L-glutamyl)(n)-gamma-L-glutamyl-L-glutamyl-[protein] + L-glutamate</text>
        <dbReference type="Rhea" id="RHEA:60004"/>
        <dbReference type="Rhea" id="RHEA-COMP:15519"/>
        <dbReference type="Rhea" id="RHEA-COMP:15675"/>
        <dbReference type="ChEBI" id="CHEBI:15377"/>
        <dbReference type="ChEBI" id="CHEBI:29985"/>
        <dbReference type="ChEBI" id="CHEBI:143623"/>
    </reaction>
    <physiologicalReaction direction="left-to-right" evidence="20">
        <dbReference type="Rhea" id="RHEA:60005"/>
    </physiologicalReaction>
</comment>
<keyword evidence="11" id="KW-0378">Hydrolase</keyword>
<dbReference type="Proteomes" id="UP000008144">
    <property type="component" value="Unassembled WGS sequence"/>
</dbReference>
<accession>F6QEZ7</accession>
<evidence type="ECO:0000256" key="18">
    <source>
        <dbReference type="ARBA" id="ARBA00024627"/>
    </source>
</evidence>
<evidence type="ECO:0000256" key="17">
    <source>
        <dbReference type="ARBA" id="ARBA00024524"/>
    </source>
</evidence>
<dbReference type="GO" id="GO:0005634">
    <property type="term" value="C:nucleus"/>
    <property type="evidence" value="ECO:0007669"/>
    <property type="project" value="UniProtKB-SubCell"/>
</dbReference>
<dbReference type="GO" id="GO:0005737">
    <property type="term" value="C:cytoplasm"/>
    <property type="evidence" value="ECO:0000318"/>
    <property type="project" value="GO_Central"/>
</dbReference>
<dbReference type="GO" id="GO:0005829">
    <property type="term" value="C:cytosol"/>
    <property type="evidence" value="ECO:0007669"/>
    <property type="project" value="UniProtKB-SubCell"/>
</dbReference>
<dbReference type="PROSITE" id="PS52035">
    <property type="entry name" value="PEPTIDASE_M14"/>
    <property type="match status" value="1"/>
</dbReference>
<keyword evidence="9" id="KW-0645">Protease</keyword>
<evidence type="ECO:0000256" key="19">
    <source>
        <dbReference type="ARBA" id="ARBA00026108"/>
    </source>
</evidence>
<dbReference type="Ensembl" id="ENSCINT00000018108.3">
    <property type="protein sequence ID" value="ENSCINP00000018108.3"/>
    <property type="gene ID" value="ENSCING00000008899.3"/>
</dbReference>
<keyword evidence="13" id="KW-0482">Metalloprotease</keyword>
<dbReference type="InterPro" id="IPR000834">
    <property type="entry name" value="Peptidase_M14"/>
</dbReference>
<evidence type="ECO:0000256" key="5">
    <source>
        <dbReference type="ARBA" id="ARBA00004514"/>
    </source>
</evidence>
<keyword evidence="7" id="KW-0963">Cytoplasm</keyword>
<dbReference type="PANTHER" id="PTHR12756:SF12">
    <property type="entry name" value="CYTOSOLIC CARBOXYPEPTIDASE-LIKE PROTEIN 5"/>
    <property type="match status" value="1"/>
</dbReference>
<keyword evidence="15" id="KW-0539">Nucleus</keyword>
<dbReference type="Pfam" id="PF00246">
    <property type="entry name" value="Peptidase_M14"/>
    <property type="match status" value="1"/>
</dbReference>
<feature type="domain" description="Peptidase M14" evidence="25">
    <location>
        <begin position="154"/>
        <end position="563"/>
    </location>
</feature>
<dbReference type="GO" id="GO:0015631">
    <property type="term" value="F:tubulin binding"/>
    <property type="evidence" value="ECO:0000318"/>
    <property type="project" value="GO_Central"/>
</dbReference>
<dbReference type="InterPro" id="IPR040626">
    <property type="entry name" value="Pepdidase_M14_N"/>
</dbReference>
<dbReference type="SUPFAM" id="SSF53187">
    <property type="entry name" value="Zn-dependent exopeptidases"/>
    <property type="match status" value="1"/>
</dbReference>
<dbReference type="PANTHER" id="PTHR12756">
    <property type="entry name" value="CYTOSOLIC CARBOXYPEPTIDASE"/>
    <property type="match status" value="1"/>
</dbReference>
<evidence type="ECO:0000256" key="1">
    <source>
        <dbReference type="ARBA" id="ARBA00001947"/>
    </source>
</evidence>
<evidence type="ECO:0000256" key="9">
    <source>
        <dbReference type="ARBA" id="ARBA00022670"/>
    </source>
</evidence>
<dbReference type="CDD" id="cd06236">
    <property type="entry name" value="M14_AGBL5_like"/>
    <property type="match status" value="1"/>
</dbReference>
<dbReference type="STRING" id="7719.ENSCINP00000018108"/>
<dbReference type="GO" id="GO:0015630">
    <property type="term" value="C:microtubule cytoskeleton"/>
    <property type="evidence" value="ECO:0000318"/>
    <property type="project" value="GO_Central"/>
</dbReference>
<keyword evidence="14" id="KW-0206">Cytoskeleton</keyword>
<proteinExistence type="inferred from homology"/>
<evidence type="ECO:0000256" key="23">
    <source>
        <dbReference type="ARBA" id="ARBA00047714"/>
    </source>
</evidence>
<evidence type="ECO:0000256" key="14">
    <source>
        <dbReference type="ARBA" id="ARBA00023212"/>
    </source>
</evidence>
<comment type="cofactor">
    <cofactor evidence="1">
        <name>Zn(2+)</name>
        <dbReference type="ChEBI" id="CHEBI:29105"/>
    </cofactor>
</comment>
<dbReference type="GO" id="GO:0004181">
    <property type="term" value="F:metallocarboxypeptidase activity"/>
    <property type="evidence" value="ECO:0000318"/>
    <property type="project" value="GO_Central"/>
</dbReference>
<gene>
    <name evidence="26" type="primary">LOC100181588</name>
</gene>
<comment type="similarity">
    <text evidence="6 24">Belongs to the peptidase M14 family.</text>
</comment>
<dbReference type="Pfam" id="PF18027">
    <property type="entry name" value="Pepdidase_M14_N"/>
    <property type="match status" value="1"/>
</dbReference>
<keyword evidence="8" id="KW-0121">Carboxypeptidase</keyword>
<evidence type="ECO:0000256" key="11">
    <source>
        <dbReference type="ARBA" id="ARBA00022801"/>
    </source>
</evidence>
<evidence type="ECO:0000256" key="16">
    <source>
        <dbReference type="ARBA" id="ARBA00024141"/>
    </source>
</evidence>
<evidence type="ECO:0000256" key="6">
    <source>
        <dbReference type="ARBA" id="ARBA00005988"/>
    </source>
</evidence>
<dbReference type="InParanoid" id="F6QEZ7"/>
<name>F6QEZ7_CIOIN</name>
<dbReference type="Gene3D" id="2.60.40.3120">
    <property type="match status" value="1"/>
</dbReference>
<comment type="catalytic activity">
    <reaction evidence="23">
        <text>gamma-L-glutamyl-L-glutamyl-[protein] + H2O = L-glutamyl-[protein] + L-glutamate</text>
        <dbReference type="Rhea" id="RHEA:60152"/>
        <dbReference type="Rhea" id="RHEA-COMP:10208"/>
        <dbReference type="Rhea" id="RHEA-COMP:15517"/>
        <dbReference type="ChEBI" id="CHEBI:15377"/>
        <dbReference type="ChEBI" id="CHEBI:29973"/>
        <dbReference type="ChEBI" id="CHEBI:29985"/>
        <dbReference type="ChEBI" id="CHEBI:143622"/>
    </reaction>
    <physiologicalReaction direction="left-to-right" evidence="23">
        <dbReference type="Rhea" id="RHEA:60153"/>
    </physiologicalReaction>
</comment>
<evidence type="ECO:0000256" key="2">
    <source>
        <dbReference type="ARBA" id="ARBA00004123"/>
    </source>
</evidence>
<evidence type="ECO:0000256" key="3">
    <source>
        <dbReference type="ARBA" id="ARBA00004186"/>
    </source>
</evidence>
<dbReference type="FunCoup" id="F6QEZ7">
    <property type="interactions" value="1"/>
</dbReference>
<evidence type="ECO:0000313" key="27">
    <source>
        <dbReference type="Proteomes" id="UP000008144"/>
    </source>
</evidence>
<dbReference type="HOGENOM" id="CLU_007523_3_1_1"/>
<reference evidence="26" key="2">
    <citation type="submission" date="2025-08" db="UniProtKB">
        <authorList>
            <consortium name="Ensembl"/>
        </authorList>
    </citation>
    <scope>IDENTIFICATION</scope>
</reference>
<protein>
    <recommendedName>
        <fullName evidence="16">Cytosolic carboxypeptidase-like protein 5</fullName>
        <ecNumber evidence="19">3.4.17.24</ecNumber>
    </recommendedName>
    <alternativeName>
        <fullName evidence="22">ATP/GTP-binding protein-like 5</fullName>
    </alternativeName>
    <alternativeName>
        <fullName evidence="21">Protein deglutamylase CCP5</fullName>
    </alternativeName>
</protein>
<comment type="catalytic activity">
    <reaction evidence="17">
        <text>C-terminal L-alpha-aminoacyl-L-glutamyl-L-glutamyl-[tubulin] + H2O = C-terminal L-alpha-aminoacyl-L-glutamyl-[tubulin] + L-glutamate</text>
        <dbReference type="Rhea" id="RHEA:63792"/>
        <dbReference type="Rhea" id="RHEA-COMP:16435"/>
        <dbReference type="Rhea" id="RHEA-COMP:16436"/>
        <dbReference type="ChEBI" id="CHEBI:15377"/>
        <dbReference type="ChEBI" id="CHEBI:29985"/>
        <dbReference type="ChEBI" id="CHEBI:149555"/>
        <dbReference type="ChEBI" id="CHEBI:149556"/>
        <dbReference type="EC" id="3.4.17.24"/>
    </reaction>
    <physiologicalReaction direction="left-to-right" evidence="17">
        <dbReference type="Rhea" id="RHEA:63793"/>
    </physiologicalReaction>
</comment>
<evidence type="ECO:0000256" key="4">
    <source>
        <dbReference type="ARBA" id="ARBA00004214"/>
    </source>
</evidence>
<dbReference type="GO" id="GO:0005819">
    <property type="term" value="C:spindle"/>
    <property type="evidence" value="ECO:0007669"/>
    <property type="project" value="UniProtKB-SubCell"/>
</dbReference>
<comment type="subcellular location">
    <subcellularLocation>
        <location evidence="3">Cytoplasm</location>
        <location evidence="3">Cytoskeleton</location>
        <location evidence="3">Spindle</location>
    </subcellularLocation>
    <subcellularLocation>
        <location evidence="5">Cytoplasm</location>
        <location evidence="5">Cytosol</location>
    </subcellularLocation>
    <subcellularLocation>
        <location evidence="4">Midbody</location>
    </subcellularLocation>
    <subcellularLocation>
        <location evidence="2">Nucleus</location>
    </subcellularLocation>
</comment>
<evidence type="ECO:0000256" key="15">
    <source>
        <dbReference type="ARBA" id="ARBA00023242"/>
    </source>
</evidence>
<dbReference type="Gene3D" id="3.40.630.10">
    <property type="entry name" value="Zn peptidases"/>
    <property type="match status" value="2"/>
</dbReference>
<keyword evidence="12" id="KW-0862">Zinc</keyword>
<evidence type="ECO:0000256" key="7">
    <source>
        <dbReference type="ARBA" id="ARBA00022490"/>
    </source>
</evidence>
<evidence type="ECO:0000313" key="26">
    <source>
        <dbReference type="Ensembl" id="ENSCINP00000018108.3"/>
    </source>
</evidence>
<evidence type="ECO:0000256" key="24">
    <source>
        <dbReference type="PROSITE-ProRule" id="PRU01379"/>
    </source>
</evidence>
<keyword evidence="10" id="KW-0479">Metal-binding</keyword>
<feature type="active site" description="Proton donor/acceptor" evidence="24">
    <location>
        <position position="509"/>
    </location>
</feature>